<accession>A0A9P5NE04</accession>
<dbReference type="AlphaFoldDB" id="A0A9P5NE04"/>
<protein>
    <submittedName>
        <fullName evidence="1">Uncharacterized protein</fullName>
    </submittedName>
</protein>
<dbReference type="Proteomes" id="UP000724874">
    <property type="component" value="Unassembled WGS sequence"/>
</dbReference>
<keyword evidence="2" id="KW-1185">Reference proteome</keyword>
<reference evidence="1" key="1">
    <citation type="submission" date="2020-11" db="EMBL/GenBank/DDBJ databases">
        <authorList>
            <consortium name="DOE Joint Genome Institute"/>
            <person name="Ahrendt S."/>
            <person name="Riley R."/>
            <person name="Andreopoulos W."/>
            <person name="LaButti K."/>
            <person name="Pangilinan J."/>
            <person name="Ruiz-duenas F.J."/>
            <person name="Barrasa J.M."/>
            <person name="Sanchez-Garcia M."/>
            <person name="Camarero S."/>
            <person name="Miyauchi S."/>
            <person name="Serrano A."/>
            <person name="Linde D."/>
            <person name="Babiker R."/>
            <person name="Drula E."/>
            <person name="Ayuso-Fernandez I."/>
            <person name="Pacheco R."/>
            <person name="Padilla G."/>
            <person name="Ferreira P."/>
            <person name="Barriuso J."/>
            <person name="Kellner H."/>
            <person name="Castanera R."/>
            <person name="Alfaro M."/>
            <person name="Ramirez L."/>
            <person name="Pisabarro A.G."/>
            <person name="Kuo A."/>
            <person name="Tritt A."/>
            <person name="Lipzen A."/>
            <person name="He G."/>
            <person name="Yan M."/>
            <person name="Ng V."/>
            <person name="Cullen D."/>
            <person name="Martin F."/>
            <person name="Rosso M.-N."/>
            <person name="Henrissat B."/>
            <person name="Hibbett D."/>
            <person name="Martinez A.T."/>
            <person name="Grigoriev I.V."/>
        </authorList>
    </citation>
    <scope>NUCLEOTIDE SEQUENCE</scope>
    <source>
        <strain evidence="1">AH 44721</strain>
    </source>
</reference>
<evidence type="ECO:0000313" key="2">
    <source>
        <dbReference type="Proteomes" id="UP000724874"/>
    </source>
</evidence>
<evidence type="ECO:0000313" key="1">
    <source>
        <dbReference type="EMBL" id="KAF8879302.1"/>
    </source>
</evidence>
<comment type="caution">
    <text evidence="1">The sequence shown here is derived from an EMBL/GenBank/DDBJ whole genome shotgun (WGS) entry which is preliminary data.</text>
</comment>
<proteinExistence type="predicted"/>
<organism evidence="1 2">
    <name type="scientific">Gymnopilus junonius</name>
    <name type="common">Spectacular rustgill mushroom</name>
    <name type="synonym">Gymnopilus spectabilis subsp. junonius</name>
    <dbReference type="NCBI Taxonomy" id="109634"/>
    <lineage>
        <taxon>Eukaryota</taxon>
        <taxon>Fungi</taxon>
        <taxon>Dikarya</taxon>
        <taxon>Basidiomycota</taxon>
        <taxon>Agaricomycotina</taxon>
        <taxon>Agaricomycetes</taxon>
        <taxon>Agaricomycetidae</taxon>
        <taxon>Agaricales</taxon>
        <taxon>Agaricineae</taxon>
        <taxon>Hymenogastraceae</taxon>
        <taxon>Gymnopilus</taxon>
    </lineage>
</organism>
<name>A0A9P5NE04_GYMJU</name>
<dbReference type="EMBL" id="JADNYJ010000150">
    <property type="protein sequence ID" value="KAF8879302.1"/>
    <property type="molecule type" value="Genomic_DNA"/>
</dbReference>
<gene>
    <name evidence="1" type="ORF">CPB84DRAFT_312726</name>
</gene>
<sequence>MTQSPEPESKTAIQEAMFSKVSIQDSKTYTQSGNYPLGQSEEHACVNFIQRFLASCDPPMTQYLEAFKAFGVTEIHLRPLSKWEVNRRKDLLKKILEKVSQPVSDLDLTFLDNHACTYFN</sequence>